<dbReference type="SMART" id="SM00184">
    <property type="entry name" value="RING"/>
    <property type="match status" value="1"/>
</dbReference>
<evidence type="ECO:0000256" key="3">
    <source>
        <dbReference type="ARBA" id="ARBA00022833"/>
    </source>
</evidence>
<evidence type="ECO:0000313" key="7">
    <source>
        <dbReference type="EMBL" id="KJA26741.1"/>
    </source>
</evidence>
<dbReference type="InterPro" id="IPR035979">
    <property type="entry name" value="RBD_domain_sf"/>
</dbReference>
<dbReference type="Gene3D" id="3.30.70.330">
    <property type="match status" value="1"/>
</dbReference>
<dbReference type="STRING" id="945553.A0A0D2PDX6"/>
<dbReference type="PROSITE" id="PS00518">
    <property type="entry name" value="ZF_RING_1"/>
    <property type="match status" value="1"/>
</dbReference>
<feature type="compositionally biased region" description="Low complexity" evidence="5">
    <location>
        <begin position="36"/>
        <end position="65"/>
    </location>
</feature>
<feature type="compositionally biased region" description="Polar residues" evidence="5">
    <location>
        <begin position="18"/>
        <end position="35"/>
    </location>
</feature>
<dbReference type="InterPro" id="IPR012677">
    <property type="entry name" value="Nucleotide-bd_a/b_plait_sf"/>
</dbReference>
<dbReference type="SUPFAM" id="SSF54928">
    <property type="entry name" value="RNA-binding domain, RBD"/>
    <property type="match status" value="1"/>
</dbReference>
<dbReference type="EMBL" id="KN817526">
    <property type="protein sequence ID" value="KJA26741.1"/>
    <property type="molecule type" value="Genomic_DNA"/>
</dbReference>
<keyword evidence="1" id="KW-0479">Metal-binding</keyword>
<dbReference type="InterPro" id="IPR001841">
    <property type="entry name" value="Znf_RING"/>
</dbReference>
<keyword evidence="8" id="KW-1185">Reference proteome</keyword>
<dbReference type="Gene3D" id="3.30.40.10">
    <property type="entry name" value="Zinc/RING finger domain, C3HC4 (zinc finger)"/>
    <property type="match status" value="1"/>
</dbReference>
<name>A0A0D2PDX6_HYPSF</name>
<evidence type="ECO:0000256" key="5">
    <source>
        <dbReference type="SAM" id="MobiDB-lite"/>
    </source>
</evidence>
<accession>A0A0D2PDX6</accession>
<protein>
    <recommendedName>
        <fullName evidence="6">RING-type domain-containing protein</fullName>
    </recommendedName>
</protein>
<dbReference type="GO" id="GO:0008270">
    <property type="term" value="F:zinc ion binding"/>
    <property type="evidence" value="ECO:0007669"/>
    <property type="project" value="UniProtKB-KW"/>
</dbReference>
<dbReference type="OrthoDB" id="336240at2759"/>
<organism evidence="7 8">
    <name type="scientific">Hypholoma sublateritium (strain FD-334 SS-4)</name>
    <dbReference type="NCBI Taxonomy" id="945553"/>
    <lineage>
        <taxon>Eukaryota</taxon>
        <taxon>Fungi</taxon>
        <taxon>Dikarya</taxon>
        <taxon>Basidiomycota</taxon>
        <taxon>Agaricomycotina</taxon>
        <taxon>Agaricomycetes</taxon>
        <taxon>Agaricomycetidae</taxon>
        <taxon>Agaricales</taxon>
        <taxon>Agaricineae</taxon>
        <taxon>Strophariaceae</taxon>
        <taxon>Hypholoma</taxon>
    </lineage>
</organism>
<dbReference type="GO" id="GO:0003676">
    <property type="term" value="F:nucleic acid binding"/>
    <property type="evidence" value="ECO:0007669"/>
    <property type="project" value="InterPro"/>
</dbReference>
<keyword evidence="2 4" id="KW-0863">Zinc-finger</keyword>
<feature type="compositionally biased region" description="Polar residues" evidence="5">
    <location>
        <begin position="451"/>
        <end position="467"/>
    </location>
</feature>
<keyword evidence="3" id="KW-0862">Zinc</keyword>
<dbReference type="AlphaFoldDB" id="A0A0D2PDX6"/>
<feature type="region of interest" description="Disordered" evidence="5">
    <location>
        <begin position="185"/>
        <end position="220"/>
    </location>
</feature>
<dbReference type="OMA" id="MECAMCH"/>
<evidence type="ECO:0000256" key="2">
    <source>
        <dbReference type="ARBA" id="ARBA00022771"/>
    </source>
</evidence>
<dbReference type="InterPro" id="IPR017907">
    <property type="entry name" value="Znf_RING_CS"/>
</dbReference>
<evidence type="ECO:0000256" key="4">
    <source>
        <dbReference type="PROSITE-ProRule" id="PRU00175"/>
    </source>
</evidence>
<feature type="region of interest" description="Disordered" evidence="5">
    <location>
        <begin position="544"/>
        <end position="594"/>
    </location>
</feature>
<feature type="domain" description="RING-type" evidence="6">
    <location>
        <begin position="478"/>
        <end position="522"/>
    </location>
</feature>
<proteinExistence type="predicted"/>
<feature type="region of interest" description="Disordered" evidence="5">
    <location>
        <begin position="18"/>
        <end position="65"/>
    </location>
</feature>
<sequence length="985" mass="107910">MLLLSRQSLFLNSRMSFSVPTSPAMSRSSKAQPVTPQRLPKQQLRPQSFYRSPLTPSTSPYTPMSLRSFDSTGSSILTTPDNIGMNIKKRLAFSGVSPDAVRNVSVNPDKSIADITDNWRSRANENGIKVAFGSQDNSNYVADDSSDMSLSDIANDSAILATEEALLAPSFSTHKRMNSLPVISRPRAQSQASLPRSRVQHSSPVISNNQNRAPQPISPLQPRRAISSLNQSLNLMSTPPPNRALARQLKLKGSVTDPAQPRRREAFGSISAAQSINRSTNMSLTLEPDTSLDLFDIDENDFEYENESVDNSFSRNLQALQTHSFGYPTFAPLYPQGQQDNFNQHAFVDPFHSNSTSAGLLGGHVLNGIAESVEHHFQATRQPSFQKPFYDDLHQNGHVFYPSVDQIQPQFNHGAPHAYPALPFLPIPQPSLMPLQPPVPMHHNPVRDRSFTSNCKPQFAPTSSSEPFNPDQKDQKDCSVCLAPRPATLAILQPCRHPLCSSCLTSALNIVGEKDMECAVCKQSVANFNLVMGPGKFAANLKGAAEDTSSASTGEDLQKNGRDRADTASKSFTDPLFPSSPSNSNAFEEGSTDNGDLESAFEFGLDLGGLRASTPKLEQQMQDSPWIWSKSHASPRIARNGEDNVVLRIDNVPWDITPLQIVKWLQQAVERVHVLLDAKGKTLSHAYVEVRDPAIAGAILRGEAQSSSGMKERGSVLGRGRRARGVTVTRSGQQELMSDLFPHWRGTFEGSRPSLAGVEGNRVIGALEGGLLTEYEISGLLHLIREPDSHFLKVPSLPFHSLISILCKFPADVDSRVFWSVNIRDMLFVSFADDVGSTDLILTVLLAAIQVLMPRINKAKEAVKLNSQHREEEFTIDLAVDVLHTALDCKAFTAQQIQILMDLAQRFSLPLPDLGHSQISDLSSGTGSSALRTPSSHDSSSLMFQQRINSHSQSQGDRSLDDLAKEFGIDAHVVQALAQRLAKLS</sequence>
<evidence type="ECO:0000256" key="1">
    <source>
        <dbReference type="ARBA" id="ARBA00022723"/>
    </source>
</evidence>
<dbReference type="Proteomes" id="UP000054270">
    <property type="component" value="Unassembled WGS sequence"/>
</dbReference>
<dbReference type="SUPFAM" id="SSF57850">
    <property type="entry name" value="RING/U-box"/>
    <property type="match status" value="1"/>
</dbReference>
<feature type="compositionally biased region" description="Polar residues" evidence="5">
    <location>
        <begin position="187"/>
        <end position="213"/>
    </location>
</feature>
<evidence type="ECO:0000313" key="8">
    <source>
        <dbReference type="Proteomes" id="UP000054270"/>
    </source>
</evidence>
<feature type="region of interest" description="Disordered" evidence="5">
    <location>
        <begin position="450"/>
        <end position="476"/>
    </location>
</feature>
<feature type="compositionally biased region" description="Basic and acidic residues" evidence="5">
    <location>
        <begin position="556"/>
        <end position="567"/>
    </location>
</feature>
<gene>
    <name evidence="7" type="ORF">HYPSUDRAFT_132224</name>
</gene>
<evidence type="ECO:0000259" key="6">
    <source>
        <dbReference type="PROSITE" id="PS50089"/>
    </source>
</evidence>
<dbReference type="InterPro" id="IPR013083">
    <property type="entry name" value="Znf_RING/FYVE/PHD"/>
</dbReference>
<reference evidence="8" key="1">
    <citation type="submission" date="2014-04" db="EMBL/GenBank/DDBJ databases">
        <title>Evolutionary Origins and Diversification of the Mycorrhizal Mutualists.</title>
        <authorList>
            <consortium name="DOE Joint Genome Institute"/>
            <consortium name="Mycorrhizal Genomics Consortium"/>
            <person name="Kohler A."/>
            <person name="Kuo A."/>
            <person name="Nagy L.G."/>
            <person name="Floudas D."/>
            <person name="Copeland A."/>
            <person name="Barry K.W."/>
            <person name="Cichocki N."/>
            <person name="Veneault-Fourrey C."/>
            <person name="LaButti K."/>
            <person name="Lindquist E.A."/>
            <person name="Lipzen A."/>
            <person name="Lundell T."/>
            <person name="Morin E."/>
            <person name="Murat C."/>
            <person name="Riley R."/>
            <person name="Ohm R."/>
            <person name="Sun H."/>
            <person name="Tunlid A."/>
            <person name="Henrissat B."/>
            <person name="Grigoriev I.V."/>
            <person name="Hibbett D.S."/>
            <person name="Martin F."/>
        </authorList>
    </citation>
    <scope>NUCLEOTIDE SEQUENCE [LARGE SCALE GENOMIC DNA]</scope>
    <source>
        <strain evidence="8">FD-334 SS-4</strain>
    </source>
</reference>
<dbReference type="PROSITE" id="PS50089">
    <property type="entry name" value="ZF_RING_2"/>
    <property type="match status" value="1"/>
</dbReference>